<evidence type="ECO:0000256" key="1">
    <source>
        <dbReference type="ARBA" id="ARBA00000085"/>
    </source>
</evidence>
<dbReference type="Gene3D" id="3.30.450.20">
    <property type="entry name" value="PAS domain"/>
    <property type="match status" value="1"/>
</dbReference>
<accession>A0AAJ0UIW4</accession>
<comment type="caution">
    <text evidence="21">The sequence shown here is derived from an EMBL/GenBank/DDBJ whole genome shotgun (WGS) entry which is preliminary data.</text>
</comment>
<evidence type="ECO:0000259" key="17">
    <source>
        <dbReference type="PROSITE" id="PS50109"/>
    </source>
</evidence>
<dbReference type="InterPro" id="IPR036097">
    <property type="entry name" value="HisK_dim/P_sf"/>
</dbReference>
<evidence type="ECO:0000256" key="10">
    <source>
        <dbReference type="ARBA" id="ARBA00022840"/>
    </source>
</evidence>
<evidence type="ECO:0000256" key="5">
    <source>
        <dbReference type="ARBA" id="ARBA00022519"/>
    </source>
</evidence>
<comment type="subcellular location">
    <subcellularLocation>
        <location evidence="2">Cell inner membrane</location>
        <topology evidence="2">Multi-pass membrane protein</topology>
    </subcellularLocation>
</comment>
<dbReference type="InterPro" id="IPR029016">
    <property type="entry name" value="GAF-like_dom_sf"/>
</dbReference>
<reference evidence="21" key="2">
    <citation type="journal article" date="2020" name="Microorganisms">
        <title>Osmotic Adaptation and Compatible Solute Biosynthesis of Phototrophic Bacteria as Revealed from Genome Analyses.</title>
        <authorList>
            <person name="Imhoff J.F."/>
            <person name="Rahn T."/>
            <person name="Kunzel S."/>
            <person name="Keller A."/>
            <person name="Neulinger S.C."/>
        </authorList>
    </citation>
    <scope>NUCLEOTIDE SEQUENCE</scope>
    <source>
        <strain evidence="21">DSM 4395</strain>
    </source>
</reference>
<reference evidence="21" key="1">
    <citation type="submission" date="2017-05" db="EMBL/GenBank/DDBJ databases">
        <authorList>
            <person name="Imhoff J.F."/>
            <person name="Rahn T."/>
            <person name="Kuenzel S."/>
            <person name="Neulinger S.C."/>
        </authorList>
    </citation>
    <scope>NUCLEOTIDE SEQUENCE</scope>
    <source>
        <strain evidence="21">DSM 4395</strain>
    </source>
</reference>
<keyword evidence="9" id="KW-0418">Kinase</keyword>
<dbReference type="AlphaFoldDB" id="A0AAJ0UIW4"/>
<dbReference type="SUPFAM" id="SSF47384">
    <property type="entry name" value="Homodimeric domain of signal transducing histidine kinase"/>
    <property type="match status" value="1"/>
</dbReference>
<dbReference type="SUPFAM" id="SSF52172">
    <property type="entry name" value="CheY-like"/>
    <property type="match status" value="1"/>
</dbReference>
<dbReference type="Pfam" id="PF01590">
    <property type="entry name" value="GAF"/>
    <property type="match status" value="1"/>
</dbReference>
<comment type="catalytic activity">
    <reaction evidence="1">
        <text>ATP + protein L-histidine = ADP + protein N-phospho-L-histidine.</text>
        <dbReference type="EC" id="2.7.13.3"/>
    </reaction>
</comment>
<dbReference type="PROSITE" id="PS50112">
    <property type="entry name" value="PAS"/>
    <property type="match status" value="1"/>
</dbReference>
<dbReference type="SUPFAM" id="SSF55785">
    <property type="entry name" value="PYP-like sensor domain (PAS domain)"/>
    <property type="match status" value="1"/>
</dbReference>
<evidence type="ECO:0000256" key="14">
    <source>
        <dbReference type="PROSITE-ProRule" id="PRU00110"/>
    </source>
</evidence>
<keyword evidence="11" id="KW-1133">Transmembrane helix</keyword>
<dbReference type="Pfam" id="PF02518">
    <property type="entry name" value="HATPase_c"/>
    <property type="match status" value="1"/>
</dbReference>
<keyword evidence="22" id="KW-1185">Reference proteome</keyword>
<dbReference type="PRINTS" id="PR00344">
    <property type="entry name" value="BCTRLSENSOR"/>
</dbReference>
<keyword evidence="12" id="KW-0902">Two-component regulatory system</keyword>
<evidence type="ECO:0000259" key="18">
    <source>
        <dbReference type="PROSITE" id="PS50110"/>
    </source>
</evidence>
<dbReference type="EMBL" id="NHSF01000063">
    <property type="protein sequence ID" value="MBK5931357.1"/>
    <property type="molecule type" value="Genomic_DNA"/>
</dbReference>
<evidence type="ECO:0000256" key="4">
    <source>
        <dbReference type="ARBA" id="ARBA00022475"/>
    </source>
</evidence>
<dbReference type="Pfam" id="PF00989">
    <property type="entry name" value="PAS"/>
    <property type="match status" value="1"/>
</dbReference>
<dbReference type="NCBIfam" id="TIGR00229">
    <property type="entry name" value="sensory_box"/>
    <property type="match status" value="1"/>
</dbReference>
<evidence type="ECO:0000313" key="21">
    <source>
        <dbReference type="EMBL" id="MBK5931357.1"/>
    </source>
</evidence>
<keyword evidence="5" id="KW-0997">Cell inner membrane</keyword>
<keyword evidence="10" id="KW-0547">Nucleotide-binding</keyword>
<dbReference type="GO" id="GO:0005886">
    <property type="term" value="C:plasma membrane"/>
    <property type="evidence" value="ECO:0007669"/>
    <property type="project" value="UniProtKB-SubCell"/>
</dbReference>
<dbReference type="FunFam" id="3.30.565.10:FF:000010">
    <property type="entry name" value="Sensor histidine kinase RcsC"/>
    <property type="match status" value="1"/>
</dbReference>
<keyword evidence="8" id="KW-0812">Transmembrane</keyword>
<dbReference type="CDD" id="cd16922">
    <property type="entry name" value="HATPase_EvgS-ArcB-TorS-like"/>
    <property type="match status" value="1"/>
</dbReference>
<dbReference type="SUPFAM" id="SSF55874">
    <property type="entry name" value="ATPase domain of HSP90 chaperone/DNA topoisomerase II/histidine kinase"/>
    <property type="match status" value="1"/>
</dbReference>
<dbReference type="Pfam" id="PF00072">
    <property type="entry name" value="Response_reg"/>
    <property type="match status" value="1"/>
</dbReference>
<evidence type="ECO:0000256" key="3">
    <source>
        <dbReference type="ARBA" id="ARBA00012438"/>
    </source>
</evidence>
<dbReference type="SMART" id="SM00091">
    <property type="entry name" value="PAS"/>
    <property type="match status" value="1"/>
</dbReference>
<dbReference type="PROSITE" id="PS50110">
    <property type="entry name" value="RESPONSE_REGULATORY"/>
    <property type="match status" value="1"/>
</dbReference>
<dbReference type="InterPro" id="IPR003018">
    <property type="entry name" value="GAF"/>
</dbReference>
<dbReference type="CDD" id="cd00130">
    <property type="entry name" value="PAS"/>
    <property type="match status" value="1"/>
</dbReference>
<name>A0AAJ0UIW4_HALSE</name>
<dbReference type="Gene3D" id="1.10.287.130">
    <property type="match status" value="1"/>
</dbReference>
<feature type="domain" description="Response regulatory" evidence="18">
    <location>
        <begin position="576"/>
        <end position="692"/>
    </location>
</feature>
<organism evidence="21 22">
    <name type="scientific">Halochromatium salexigens</name>
    <name type="common">Chromatium salexigens</name>
    <dbReference type="NCBI Taxonomy" id="49447"/>
    <lineage>
        <taxon>Bacteria</taxon>
        <taxon>Pseudomonadati</taxon>
        <taxon>Pseudomonadota</taxon>
        <taxon>Gammaproteobacteria</taxon>
        <taxon>Chromatiales</taxon>
        <taxon>Chromatiaceae</taxon>
        <taxon>Halochromatium</taxon>
    </lineage>
</organism>
<dbReference type="InterPro" id="IPR035965">
    <property type="entry name" value="PAS-like_dom_sf"/>
</dbReference>
<dbReference type="SUPFAM" id="SSF47226">
    <property type="entry name" value="Histidine-containing phosphotransfer domain, HPT domain"/>
    <property type="match status" value="1"/>
</dbReference>
<dbReference type="EC" id="2.7.13.3" evidence="3"/>
<evidence type="ECO:0000256" key="6">
    <source>
        <dbReference type="ARBA" id="ARBA00022553"/>
    </source>
</evidence>
<evidence type="ECO:0000256" key="9">
    <source>
        <dbReference type="ARBA" id="ARBA00022777"/>
    </source>
</evidence>
<dbReference type="Gene3D" id="3.40.50.2300">
    <property type="match status" value="1"/>
</dbReference>
<feature type="domain" description="HPt" evidence="20">
    <location>
        <begin position="755"/>
        <end position="852"/>
    </location>
</feature>
<dbReference type="Pfam" id="PF00512">
    <property type="entry name" value="HisKA"/>
    <property type="match status" value="1"/>
</dbReference>
<evidence type="ECO:0000256" key="12">
    <source>
        <dbReference type="ARBA" id="ARBA00023012"/>
    </source>
</evidence>
<dbReference type="RefSeq" id="WP_201246193.1">
    <property type="nucleotide sequence ID" value="NZ_NHSF01000063.1"/>
</dbReference>
<dbReference type="PANTHER" id="PTHR43047">
    <property type="entry name" value="TWO-COMPONENT HISTIDINE PROTEIN KINASE"/>
    <property type="match status" value="1"/>
</dbReference>
<sequence length="930" mass="101327">MSEEVRRGEHDRRFEQRFRALLAEISAGFVTAADEASLEHGLDQALAALGALFEADRAYLFRFSSDLKTASNTHEWCAPGISAQRHHLQHLATADMPWWIARMEEKQPLQIADVAALPPEAAAAQATFQAQSIQSLICLPLRDQGQRLIGFLGFDAVRHKRRWPAEQVEMLQLIADIVAGALTRWDAVRALAESEARFQGILENVSTVAVQGYLMDGTVTYWNQASETFYGYTAEEACGRNLLELIIPPAMRASVWAGLHQMVETGKPIRAGELTLMRKDGSPISIYSSHSVVQTPGAKPELFCIDTDLSQIKQVEQASQAKSEFLANMSHEIRTPLNAIVGLTHLMRKDGVTPPQAKRLDKMESASRHLVSIISDILDLSKIEAGKVQLEAVDFHLPNLVETITSFIGASADAKGLAIDVELGEVPRRLRGDPTRLRQALLNYVSNAVKFTKAGRIRVRARLLEENGATLQVCFEVQDTGIGIDPEACTRLFQPFEQADQSTSRQYGGSGLGLALTRRLAMLMGGDVGVDSTPGKGSTFWFTACLQHGSGGAPAAEVATGEAPEARLRARPGGAHLLLAEDNAFNREVARELLKNVGLRVDMAVNGREAVAMARDRHYDLILMDVQMPEMDGHDATRAIHALPNRARVPILAMTANVLDQGRQACIEAGMDDFISKPVDIAQLYSTLLQWLPAVAAEHAVAQPYQNPSPPPSASASRSPPRLNPAPDPAPTWLARLEAIADLDITAGLASVQNDRALYRRVLRLFVTSHGDDAQRLSALVQQGQFDAAEHIAHTLKGTAGTIGATPIQALASELDVALKHHDGAAARPPLAALIERLPRLLQALEAHLAEPAPAHPPHAGSTAQTPEQRATIEALRRLLENADSRARHTLAAHYVLLEEALGSVVLTELARDVDNFEYEQALKLIQERE</sequence>
<feature type="modified residue" description="4-aspartylphosphate" evidence="15">
    <location>
        <position position="625"/>
    </location>
</feature>
<dbReference type="CDD" id="cd00082">
    <property type="entry name" value="HisKA"/>
    <property type="match status" value="1"/>
</dbReference>
<evidence type="ECO:0000256" key="8">
    <source>
        <dbReference type="ARBA" id="ARBA00022692"/>
    </source>
</evidence>
<evidence type="ECO:0000256" key="15">
    <source>
        <dbReference type="PROSITE-ProRule" id="PRU00169"/>
    </source>
</evidence>
<feature type="region of interest" description="Disordered" evidence="16">
    <location>
        <begin position="703"/>
        <end position="730"/>
    </location>
</feature>
<feature type="domain" description="Histidine kinase" evidence="17">
    <location>
        <begin position="328"/>
        <end position="548"/>
    </location>
</feature>
<evidence type="ECO:0000256" key="16">
    <source>
        <dbReference type="SAM" id="MobiDB-lite"/>
    </source>
</evidence>
<evidence type="ECO:0000259" key="19">
    <source>
        <dbReference type="PROSITE" id="PS50112"/>
    </source>
</evidence>
<dbReference type="PROSITE" id="PS50894">
    <property type="entry name" value="HPT"/>
    <property type="match status" value="1"/>
</dbReference>
<dbReference type="GO" id="GO:0006355">
    <property type="term" value="P:regulation of DNA-templated transcription"/>
    <property type="evidence" value="ECO:0007669"/>
    <property type="project" value="InterPro"/>
</dbReference>
<gene>
    <name evidence="21" type="ORF">CCR82_12730</name>
</gene>
<dbReference type="Proteomes" id="UP001296967">
    <property type="component" value="Unassembled WGS sequence"/>
</dbReference>
<dbReference type="SMART" id="SM00387">
    <property type="entry name" value="HATPase_c"/>
    <property type="match status" value="1"/>
</dbReference>
<dbReference type="InterPro" id="IPR000014">
    <property type="entry name" value="PAS"/>
</dbReference>
<dbReference type="CDD" id="cd17546">
    <property type="entry name" value="REC_hyHK_CKI1_RcsC-like"/>
    <property type="match status" value="1"/>
</dbReference>
<dbReference type="InterPro" id="IPR004358">
    <property type="entry name" value="Sig_transdc_His_kin-like_C"/>
</dbReference>
<dbReference type="InterPro" id="IPR036890">
    <property type="entry name" value="HATPase_C_sf"/>
</dbReference>
<feature type="domain" description="PAS" evidence="19">
    <location>
        <begin position="194"/>
        <end position="266"/>
    </location>
</feature>
<dbReference type="GO" id="GO:0000155">
    <property type="term" value="F:phosphorelay sensor kinase activity"/>
    <property type="evidence" value="ECO:0007669"/>
    <property type="project" value="InterPro"/>
</dbReference>
<dbReference type="InterPro" id="IPR005467">
    <property type="entry name" value="His_kinase_dom"/>
</dbReference>
<keyword evidence="6 15" id="KW-0597">Phosphoprotein</keyword>
<dbReference type="InterPro" id="IPR011006">
    <property type="entry name" value="CheY-like_superfamily"/>
</dbReference>
<feature type="modified residue" description="Phosphohistidine" evidence="14">
    <location>
        <position position="794"/>
    </location>
</feature>
<dbReference type="InterPro" id="IPR003594">
    <property type="entry name" value="HATPase_dom"/>
</dbReference>
<dbReference type="InterPro" id="IPR013767">
    <property type="entry name" value="PAS_fold"/>
</dbReference>
<dbReference type="Gene3D" id="1.20.120.160">
    <property type="entry name" value="HPT domain"/>
    <property type="match status" value="1"/>
</dbReference>
<dbReference type="SMART" id="SM00448">
    <property type="entry name" value="REC"/>
    <property type="match status" value="1"/>
</dbReference>
<keyword evidence="7" id="KW-0808">Transferase</keyword>
<dbReference type="InterPro" id="IPR003661">
    <property type="entry name" value="HisK_dim/P_dom"/>
</dbReference>
<dbReference type="InterPro" id="IPR008207">
    <property type="entry name" value="Sig_transdc_His_kin_Hpt_dom"/>
</dbReference>
<dbReference type="SMART" id="SM00065">
    <property type="entry name" value="GAF"/>
    <property type="match status" value="1"/>
</dbReference>
<evidence type="ECO:0000256" key="2">
    <source>
        <dbReference type="ARBA" id="ARBA00004429"/>
    </source>
</evidence>
<keyword evidence="10" id="KW-0067">ATP-binding</keyword>
<dbReference type="Pfam" id="PF01627">
    <property type="entry name" value="Hpt"/>
    <property type="match status" value="1"/>
</dbReference>
<proteinExistence type="predicted"/>
<evidence type="ECO:0000256" key="7">
    <source>
        <dbReference type="ARBA" id="ARBA00022679"/>
    </source>
</evidence>
<dbReference type="SUPFAM" id="SSF55781">
    <property type="entry name" value="GAF domain-like"/>
    <property type="match status" value="1"/>
</dbReference>
<dbReference type="PROSITE" id="PS50109">
    <property type="entry name" value="HIS_KIN"/>
    <property type="match status" value="1"/>
</dbReference>
<evidence type="ECO:0000259" key="20">
    <source>
        <dbReference type="PROSITE" id="PS50894"/>
    </source>
</evidence>
<dbReference type="InterPro" id="IPR001789">
    <property type="entry name" value="Sig_transdc_resp-reg_receiver"/>
</dbReference>
<protein>
    <recommendedName>
        <fullName evidence="3">histidine kinase</fullName>
        <ecNumber evidence="3">2.7.13.3</ecNumber>
    </recommendedName>
</protein>
<dbReference type="InterPro" id="IPR036641">
    <property type="entry name" value="HPT_dom_sf"/>
</dbReference>
<evidence type="ECO:0000256" key="11">
    <source>
        <dbReference type="ARBA" id="ARBA00022989"/>
    </source>
</evidence>
<keyword evidence="4" id="KW-1003">Cell membrane</keyword>
<dbReference type="Gene3D" id="3.30.450.40">
    <property type="match status" value="1"/>
</dbReference>
<dbReference type="SMART" id="SM00388">
    <property type="entry name" value="HisKA"/>
    <property type="match status" value="1"/>
</dbReference>
<evidence type="ECO:0000256" key="13">
    <source>
        <dbReference type="ARBA" id="ARBA00023136"/>
    </source>
</evidence>
<keyword evidence="13" id="KW-0472">Membrane</keyword>
<dbReference type="Gene3D" id="3.30.565.10">
    <property type="entry name" value="Histidine kinase-like ATPase, C-terminal domain"/>
    <property type="match status" value="1"/>
</dbReference>
<evidence type="ECO:0000313" key="22">
    <source>
        <dbReference type="Proteomes" id="UP001296967"/>
    </source>
</evidence>